<dbReference type="Proteomes" id="UP000295117">
    <property type="component" value="Unassembled WGS sequence"/>
</dbReference>
<feature type="transmembrane region" description="Helical" evidence="1">
    <location>
        <begin position="141"/>
        <end position="159"/>
    </location>
</feature>
<feature type="transmembrane region" description="Helical" evidence="1">
    <location>
        <begin position="219"/>
        <end position="247"/>
    </location>
</feature>
<dbReference type="RefSeq" id="WP_134070445.1">
    <property type="nucleotide sequence ID" value="NZ_PECH01000004.1"/>
</dbReference>
<sequence length="407" mass="45268">MTSSVPGWLAWPLIAAMAAAIAVRYRWFNTTLPENYFNNTLLLMLTAQLLREHAVEEFLARTAVMTVTMAQHLSLVLVFFMAAEFMGFITLWAQLSPEETRHRHRYHRAAAVILAAAFFAVTTRARVDGQLLEVSGGWDNIIAWGLYAVLPVALGVQMVRMSSREFRRPGVKRRELMTAGSIAVIGAAIGVTTLIAMLLELFEELGSVRSLDYRLKTHAYIFFWEAIGATAVSAIPISLAIGTYLGWDSYSRDWRQLQALRSDMTTALPDAIFKIEHTQSRRANTELKLHQTTIQIRDAILQLRPYYANISPEAQERFIQKHAVPESARPGAIYALQLAAAVLGKESGAPASPDAPQIVRSESTNLVEDAAELLALARWWPASRAYISQLATTQPTPKTPECESGQR</sequence>
<protein>
    <recommendedName>
        <fullName evidence="2">DUF6545 domain-containing protein</fullName>
    </recommendedName>
</protein>
<reference evidence="3 4" key="1">
    <citation type="journal article" date="2019" name="Sci. Rep.">
        <title>Extended insight into the Mycobacterium chelonae-abscessus complex through whole genome sequencing of Mycobacterium salmoniphilum outbreak and Mycobacterium salmoniphilum-like strains.</title>
        <authorList>
            <person name="Behra P.R.K."/>
            <person name="Das S."/>
            <person name="Pettersson B.M.F."/>
            <person name="Shirreff L."/>
            <person name="DuCote T."/>
            <person name="Jacobsson K.G."/>
            <person name="Ennis D.G."/>
            <person name="Kirsebom L.A."/>
        </authorList>
    </citation>
    <scope>NUCLEOTIDE SEQUENCE [LARGE SCALE GENOMIC DNA]</scope>
    <source>
        <strain evidence="3 4">DE 4585</strain>
    </source>
</reference>
<proteinExistence type="predicted"/>
<keyword evidence="1" id="KW-0472">Membrane</keyword>
<feature type="domain" description="DUF6545" evidence="2">
    <location>
        <begin position="247"/>
        <end position="381"/>
    </location>
</feature>
<feature type="transmembrane region" description="Helical" evidence="1">
    <location>
        <begin position="105"/>
        <end position="121"/>
    </location>
</feature>
<dbReference type="InterPro" id="IPR046675">
    <property type="entry name" value="DUF6545"/>
</dbReference>
<accession>A0A4R8S851</accession>
<dbReference type="EMBL" id="PECH01000004">
    <property type="protein sequence ID" value="TDZ86132.1"/>
    <property type="molecule type" value="Genomic_DNA"/>
</dbReference>
<evidence type="ECO:0000313" key="4">
    <source>
        <dbReference type="Proteomes" id="UP000295117"/>
    </source>
</evidence>
<gene>
    <name evidence="3" type="ORF">DE4585_01455</name>
</gene>
<evidence type="ECO:0000313" key="3">
    <source>
        <dbReference type="EMBL" id="TDZ86132.1"/>
    </source>
</evidence>
<keyword evidence="1" id="KW-0812">Transmembrane</keyword>
<keyword evidence="1" id="KW-1133">Transmembrane helix</keyword>
<organism evidence="3 4">
    <name type="scientific">Mycobacteroides salmoniphilum</name>
    <dbReference type="NCBI Taxonomy" id="404941"/>
    <lineage>
        <taxon>Bacteria</taxon>
        <taxon>Bacillati</taxon>
        <taxon>Actinomycetota</taxon>
        <taxon>Actinomycetes</taxon>
        <taxon>Mycobacteriales</taxon>
        <taxon>Mycobacteriaceae</taxon>
        <taxon>Mycobacteroides</taxon>
    </lineage>
</organism>
<evidence type="ECO:0000256" key="1">
    <source>
        <dbReference type="SAM" id="Phobius"/>
    </source>
</evidence>
<feature type="transmembrane region" description="Helical" evidence="1">
    <location>
        <begin position="7"/>
        <end position="27"/>
    </location>
</feature>
<evidence type="ECO:0000259" key="2">
    <source>
        <dbReference type="Pfam" id="PF20182"/>
    </source>
</evidence>
<feature type="transmembrane region" description="Helical" evidence="1">
    <location>
        <begin position="179"/>
        <end position="199"/>
    </location>
</feature>
<dbReference type="AlphaFoldDB" id="A0A4R8S851"/>
<comment type="caution">
    <text evidence="3">The sequence shown here is derived from an EMBL/GenBank/DDBJ whole genome shotgun (WGS) entry which is preliminary data.</text>
</comment>
<dbReference type="Pfam" id="PF20182">
    <property type="entry name" value="DUF6545"/>
    <property type="match status" value="1"/>
</dbReference>
<name>A0A4R8S851_9MYCO</name>
<feature type="transmembrane region" description="Helical" evidence="1">
    <location>
        <begin position="73"/>
        <end position="93"/>
    </location>
</feature>